<evidence type="ECO:0000313" key="2">
    <source>
        <dbReference type="Proteomes" id="UP000609726"/>
    </source>
</evidence>
<accession>A0ABX0P284</accession>
<name>A0ABX0P284_9BURK</name>
<organism evidence="1 2">
    <name type="scientific">Massilia mucilaginosa</name>
    <dbReference type="NCBI Taxonomy" id="2609282"/>
    <lineage>
        <taxon>Bacteria</taxon>
        <taxon>Pseudomonadati</taxon>
        <taxon>Pseudomonadota</taxon>
        <taxon>Betaproteobacteria</taxon>
        <taxon>Burkholderiales</taxon>
        <taxon>Oxalobacteraceae</taxon>
        <taxon>Telluria group</taxon>
        <taxon>Massilia</taxon>
    </lineage>
</organism>
<reference evidence="1 2" key="1">
    <citation type="submission" date="2019-10" db="EMBL/GenBank/DDBJ databases">
        <title>Taxonomy of Antarctic Massilia spp.: description of Massilia rubra sp. nov., Massilia aquatica sp. nov., Massilia mucilaginosa sp. nov., Massilia frigida sp. nov. isolated from streams, lakes and regoliths.</title>
        <authorList>
            <person name="Holochova P."/>
            <person name="Sedlacek I."/>
            <person name="Kralova S."/>
            <person name="Maslanova I."/>
            <person name="Busse H.-J."/>
            <person name="Stankova E."/>
            <person name="Vrbovska V."/>
            <person name="Kovarovic V."/>
            <person name="Bartak M."/>
            <person name="Svec P."/>
            <person name="Pantucek R."/>
        </authorList>
    </citation>
    <scope>NUCLEOTIDE SEQUENCE [LARGE SCALE GENOMIC DNA]</scope>
    <source>
        <strain evidence="1 2">CCM 8733</strain>
    </source>
</reference>
<evidence type="ECO:0000313" key="1">
    <source>
        <dbReference type="EMBL" id="NHZ93148.1"/>
    </source>
</evidence>
<dbReference type="Proteomes" id="UP000609726">
    <property type="component" value="Unassembled WGS sequence"/>
</dbReference>
<dbReference type="RefSeq" id="WP_166881838.1">
    <property type="nucleotide sequence ID" value="NZ_WHJH01000063.1"/>
</dbReference>
<proteinExistence type="predicted"/>
<comment type="caution">
    <text evidence="1">The sequence shown here is derived from an EMBL/GenBank/DDBJ whole genome shotgun (WGS) entry which is preliminary data.</text>
</comment>
<sequence>MAGRKLFTNRSDYALAVTLLIRSSDNPNNQAGIKQFTLAPSESQWQEYGNDTDIYLNGFKLVASHNGALIAQQDIVVIRASPLDNQLNMFNAVDFVGENWGYSIRTQQA</sequence>
<gene>
    <name evidence="1" type="ORF">F2P45_29670</name>
</gene>
<protein>
    <submittedName>
        <fullName evidence="1">Uncharacterized protein</fullName>
    </submittedName>
</protein>
<dbReference type="EMBL" id="WHJH01000063">
    <property type="protein sequence ID" value="NHZ93148.1"/>
    <property type="molecule type" value="Genomic_DNA"/>
</dbReference>
<keyword evidence="2" id="KW-1185">Reference proteome</keyword>